<dbReference type="AlphaFoldDB" id="A0A0V1M9I6"/>
<proteinExistence type="predicted"/>
<evidence type="ECO:0000313" key="1">
    <source>
        <dbReference type="EMBL" id="KRZ68359.1"/>
    </source>
</evidence>
<comment type="caution">
    <text evidence="1">The sequence shown here is derived from an EMBL/GenBank/DDBJ whole genome shotgun (WGS) entry which is preliminary data.</text>
</comment>
<dbReference type="Proteomes" id="UP000054843">
    <property type="component" value="Unassembled WGS sequence"/>
</dbReference>
<reference evidence="1 2" key="1">
    <citation type="submission" date="2015-01" db="EMBL/GenBank/DDBJ databases">
        <title>Evolution of Trichinella species and genotypes.</title>
        <authorList>
            <person name="Korhonen P.K."/>
            <person name="Edoardo P."/>
            <person name="Giuseppe L.R."/>
            <person name="Gasser R.B."/>
        </authorList>
    </citation>
    <scope>NUCLEOTIDE SEQUENCE [LARGE SCALE GENOMIC DNA]</scope>
    <source>
        <strain evidence="1">ISS1980</strain>
    </source>
</reference>
<name>A0A0V1M9I6_9BILA</name>
<protein>
    <submittedName>
        <fullName evidence="1">Uncharacterized protein</fullName>
    </submittedName>
</protein>
<keyword evidence="2" id="KW-1185">Reference proteome</keyword>
<accession>A0A0V1M9I6</accession>
<evidence type="ECO:0000313" key="2">
    <source>
        <dbReference type="Proteomes" id="UP000054843"/>
    </source>
</evidence>
<gene>
    <name evidence="1" type="ORF">T10_7142</name>
</gene>
<organism evidence="1 2">
    <name type="scientific">Trichinella papuae</name>
    <dbReference type="NCBI Taxonomy" id="268474"/>
    <lineage>
        <taxon>Eukaryota</taxon>
        <taxon>Metazoa</taxon>
        <taxon>Ecdysozoa</taxon>
        <taxon>Nematoda</taxon>
        <taxon>Enoplea</taxon>
        <taxon>Dorylaimia</taxon>
        <taxon>Trichinellida</taxon>
        <taxon>Trichinellidae</taxon>
        <taxon>Trichinella</taxon>
    </lineage>
</organism>
<dbReference type="EMBL" id="JYDO01000167">
    <property type="protein sequence ID" value="KRZ68359.1"/>
    <property type="molecule type" value="Genomic_DNA"/>
</dbReference>
<sequence>MDYTYLHLNVIAHQSLQTKLSLILEISGKVAQSNIFLRKNLCYTCSLRELVLSSFYEENS</sequence>